<accession>A0A179FBV8</accession>
<dbReference type="EMBL" id="LSBJ02000006">
    <property type="protein sequence ID" value="OAQ62964.1"/>
    <property type="molecule type" value="Genomic_DNA"/>
</dbReference>
<proteinExistence type="predicted"/>
<gene>
    <name evidence="1" type="ORF">VFPPC_16407</name>
</gene>
<name>A0A179FBV8_METCM</name>
<organism evidence="1 2">
    <name type="scientific">Pochonia chlamydosporia 170</name>
    <dbReference type="NCBI Taxonomy" id="1380566"/>
    <lineage>
        <taxon>Eukaryota</taxon>
        <taxon>Fungi</taxon>
        <taxon>Dikarya</taxon>
        <taxon>Ascomycota</taxon>
        <taxon>Pezizomycotina</taxon>
        <taxon>Sordariomycetes</taxon>
        <taxon>Hypocreomycetidae</taxon>
        <taxon>Hypocreales</taxon>
        <taxon>Clavicipitaceae</taxon>
        <taxon>Pochonia</taxon>
    </lineage>
</organism>
<dbReference type="KEGG" id="pchm:VFPPC_16407"/>
<comment type="caution">
    <text evidence="1">The sequence shown here is derived from an EMBL/GenBank/DDBJ whole genome shotgun (WGS) entry which is preliminary data.</text>
</comment>
<dbReference type="Proteomes" id="UP000078397">
    <property type="component" value="Unassembled WGS sequence"/>
</dbReference>
<keyword evidence="2" id="KW-1185">Reference proteome</keyword>
<dbReference type="RefSeq" id="XP_018140544.1">
    <property type="nucleotide sequence ID" value="XM_018294160.1"/>
</dbReference>
<dbReference type="AlphaFoldDB" id="A0A179FBV8"/>
<evidence type="ECO:0000313" key="1">
    <source>
        <dbReference type="EMBL" id="OAQ62964.1"/>
    </source>
</evidence>
<evidence type="ECO:0000313" key="2">
    <source>
        <dbReference type="Proteomes" id="UP000078397"/>
    </source>
</evidence>
<dbReference type="GeneID" id="28858154"/>
<protein>
    <submittedName>
        <fullName evidence="1">Uncharacterized protein</fullName>
    </submittedName>
</protein>
<sequence>MSIRSGGIQRSPTKELVQKIDTWANATVALPCLSLRPHFPPGAFGPVRGHVCRCCFYRATFRLTGVK</sequence>
<reference evidence="1 2" key="1">
    <citation type="journal article" date="2016" name="PLoS Pathog.">
        <title>Biosynthesis of antibiotic leucinostatins in bio-control fungus Purpureocillium lilacinum and their inhibition on phytophthora revealed by genome mining.</title>
        <authorList>
            <person name="Wang G."/>
            <person name="Liu Z."/>
            <person name="Lin R."/>
            <person name="Li E."/>
            <person name="Mao Z."/>
            <person name="Ling J."/>
            <person name="Yang Y."/>
            <person name="Yin W.B."/>
            <person name="Xie B."/>
        </authorList>
    </citation>
    <scope>NUCLEOTIDE SEQUENCE [LARGE SCALE GENOMIC DNA]</scope>
    <source>
        <strain evidence="1">170</strain>
    </source>
</reference>